<gene>
    <name evidence="1" type="ORF">LEP1GSC186_2820</name>
</gene>
<organism evidence="1 2">
    <name type="scientific">Leptospira noguchii serovar Autumnalis str. ZUN142</name>
    <dbReference type="NCBI Taxonomy" id="1085540"/>
    <lineage>
        <taxon>Bacteria</taxon>
        <taxon>Pseudomonadati</taxon>
        <taxon>Spirochaetota</taxon>
        <taxon>Spirochaetia</taxon>
        <taxon>Leptospirales</taxon>
        <taxon>Leptospiraceae</taxon>
        <taxon>Leptospira</taxon>
    </lineage>
</organism>
<evidence type="ECO:0000313" key="1">
    <source>
        <dbReference type="EMBL" id="EMO39182.1"/>
    </source>
</evidence>
<comment type="caution">
    <text evidence="1">The sequence shown here is derived from an EMBL/GenBank/DDBJ whole genome shotgun (WGS) entry which is preliminary data.</text>
</comment>
<evidence type="ECO:0000313" key="2">
    <source>
        <dbReference type="Proteomes" id="UP000012153"/>
    </source>
</evidence>
<dbReference type="EMBL" id="AHOP02000058">
    <property type="protein sequence ID" value="EMO39182.1"/>
    <property type="molecule type" value="Genomic_DNA"/>
</dbReference>
<dbReference type="AlphaFoldDB" id="M6U2B1"/>
<proteinExistence type="predicted"/>
<name>M6U2B1_9LEPT</name>
<protein>
    <submittedName>
        <fullName evidence="1">Uncharacterized protein</fullName>
    </submittedName>
</protein>
<accession>M6U2B1</accession>
<dbReference type="Proteomes" id="UP000012153">
    <property type="component" value="Unassembled WGS sequence"/>
</dbReference>
<reference evidence="1 2" key="1">
    <citation type="submission" date="2013-01" db="EMBL/GenBank/DDBJ databases">
        <authorList>
            <person name="Harkins D.M."/>
            <person name="Durkin A.S."/>
            <person name="Brinkac L.M."/>
            <person name="Haft D.H."/>
            <person name="Selengut J.D."/>
            <person name="Sanka R."/>
            <person name="DePew J."/>
            <person name="Purushe J."/>
            <person name="Matthias M.A."/>
            <person name="Vinetz J.M."/>
            <person name="Sutton G.G."/>
            <person name="Nierman W.C."/>
            <person name="Fouts D.E."/>
        </authorList>
    </citation>
    <scope>NUCLEOTIDE SEQUENCE [LARGE SCALE GENOMIC DNA]</scope>
    <source>
        <strain evidence="1 2">ZUN142</strain>
    </source>
</reference>
<sequence length="82" mass="9637">MLIKGLAFKESNFPAISKKVPLELEFDKSYKFTFRKYNYTITSKGKPVQSLGINDYQLILRKNNEEMIIDSRVYRSEKPILT</sequence>